<dbReference type="GO" id="GO:0000793">
    <property type="term" value="C:condensed chromosome"/>
    <property type="evidence" value="ECO:0007669"/>
    <property type="project" value="TreeGrafter"/>
</dbReference>
<dbReference type="PANTHER" id="PTHR43941:SF1">
    <property type="entry name" value="STRUCTURAL MAINTENANCE OF CHROMOSOMES PROTEIN 2"/>
    <property type="match status" value="1"/>
</dbReference>
<evidence type="ECO:0000313" key="7">
    <source>
        <dbReference type="Proteomes" id="UP000886523"/>
    </source>
</evidence>
<dbReference type="GO" id="GO:0005737">
    <property type="term" value="C:cytoplasm"/>
    <property type="evidence" value="ECO:0007669"/>
    <property type="project" value="UniProtKB-SubCell"/>
</dbReference>
<reference evidence="6" key="1">
    <citation type="journal article" date="2020" name="Nat. Commun.">
        <title>Large-scale genome sequencing of mycorrhizal fungi provides insights into the early evolution of symbiotic traits.</title>
        <authorList>
            <person name="Miyauchi S."/>
            <person name="Kiss E."/>
            <person name="Kuo A."/>
            <person name="Drula E."/>
            <person name="Kohler A."/>
            <person name="Sanchez-Garcia M."/>
            <person name="Morin E."/>
            <person name="Andreopoulos B."/>
            <person name="Barry K.W."/>
            <person name="Bonito G."/>
            <person name="Buee M."/>
            <person name="Carver A."/>
            <person name="Chen C."/>
            <person name="Cichocki N."/>
            <person name="Clum A."/>
            <person name="Culley D."/>
            <person name="Crous P.W."/>
            <person name="Fauchery L."/>
            <person name="Girlanda M."/>
            <person name="Hayes R.D."/>
            <person name="Keri Z."/>
            <person name="LaButti K."/>
            <person name="Lipzen A."/>
            <person name="Lombard V."/>
            <person name="Magnuson J."/>
            <person name="Maillard F."/>
            <person name="Murat C."/>
            <person name="Nolan M."/>
            <person name="Ohm R.A."/>
            <person name="Pangilinan J."/>
            <person name="Pereira M.F."/>
            <person name="Perotto S."/>
            <person name="Peter M."/>
            <person name="Pfister S."/>
            <person name="Riley R."/>
            <person name="Sitrit Y."/>
            <person name="Stielow J.B."/>
            <person name="Szollosi G."/>
            <person name="Zifcakova L."/>
            <person name="Stursova M."/>
            <person name="Spatafora J.W."/>
            <person name="Tedersoo L."/>
            <person name="Vaario L.M."/>
            <person name="Yamada A."/>
            <person name="Yan M."/>
            <person name="Wang P."/>
            <person name="Xu J."/>
            <person name="Bruns T."/>
            <person name="Baldrian P."/>
            <person name="Vilgalys R."/>
            <person name="Dunand C."/>
            <person name="Henrissat B."/>
            <person name="Grigoriev I.V."/>
            <person name="Hibbett D."/>
            <person name="Nagy L.G."/>
            <person name="Martin F.M."/>
        </authorList>
    </citation>
    <scope>NUCLEOTIDE SEQUENCE</scope>
    <source>
        <strain evidence="6">UP504</strain>
    </source>
</reference>
<dbReference type="PANTHER" id="PTHR43941">
    <property type="entry name" value="STRUCTURAL MAINTENANCE OF CHROMOSOMES PROTEIN 2"/>
    <property type="match status" value="1"/>
</dbReference>
<sequence length="1004" mass="115676">MPANNHHDALDITHPDVSLGSLNSSFASSSSSPLFHSHSSGPSLPSSAPIATPVHSPTLHAPRGKSEDEFSSLTPGRPQRPLLGEDTPVLDRRANKSRPSIARPKTTTNLTLREQEKLVEAKDKEIFNLKLQLHFLNEKLSSKVPEDIEITVKNNIDIKILNQTLQMDVKNWRKAARDLERELKNLQAHSDKTTKDLEDQLDDREKEIDDLRQRVLLRNSSTSDDQHNALLDKYATLEEELDNAKSVLQETNEELERLRDALESAQSHRSSTSGGSRMDRRLEELERRNEELEVTLEDAQEAVAERDQLIESLEDANATLRLGVEQLDHERQRAMQERSESRAEVVEEREERQALEEGNGALRDRLAAMTIALDQKENDLEALTEELASYATQLDAHVQEVEDWKTEVQEERARAEELQDGIAERETQIKDLQLRVNELESNQAELHDKFEVALAHLEKEGEDKDAELHRLEIERDDKDAEIESANREIERLSARVWELEEELERTTDRLERELGEVVDRAQLHEELSDSLKDKLAQAKAEVNELRNRYNDAQAQAREHSARVDDLRSRMDEVTRARDSEHLARAKAEREMRDFGEKLLDAEDEIKSLRRELSDVERSLHNKELDEKTSTRILESELERLKRDLARREDELDRARNDVKDRERVRQERETLLDKLHDENRDLSTQLASQTQARLNLSDKFDILHGNVKQAEIDLTTARARVAELEQKLNKDQRSILATENQYRDQLTERNTLLLTIYQYMDKILGVDKTPKKGGAAETKPFTNFGVFHDNLINRLKALSQIQLDFDRRVKESETRFTDKLADVKKQLDFRWKQIDRFETSVKNLGEVKNSWRRKYNIKEGELEAAKTSNVELASQISSLKRSPAVESSHDIRALTARATQAERRATVAQNQLAQLEERLAGQNDRTGAAELKWEARIKEYERLLKEANEKFKRERQGAKERVAELENNIETLQKQIEQTNKRAQQLNEVMEAAGKAISPPGRTP</sequence>
<evidence type="ECO:0000313" key="6">
    <source>
        <dbReference type="EMBL" id="KAF9518229.1"/>
    </source>
</evidence>
<dbReference type="Proteomes" id="UP000886523">
    <property type="component" value="Unassembled WGS sequence"/>
</dbReference>
<keyword evidence="2" id="KW-0963">Cytoplasm</keyword>
<feature type="coiled-coil region" evidence="3">
    <location>
        <begin position="891"/>
        <end position="996"/>
    </location>
</feature>
<name>A0A9P6E0L1_9AGAM</name>
<dbReference type="OrthoDB" id="10255000at2759"/>
<gene>
    <name evidence="6" type="ORF">BS47DRAFT_1325536</name>
</gene>
<feature type="region of interest" description="Disordered" evidence="4">
    <location>
        <begin position="260"/>
        <end position="280"/>
    </location>
</feature>
<dbReference type="Pfam" id="PF07989">
    <property type="entry name" value="Cnn_1N"/>
    <property type="match status" value="1"/>
</dbReference>
<comment type="subcellular location">
    <subcellularLocation>
        <location evidence="1">Cytoplasm</location>
    </subcellularLocation>
</comment>
<comment type="caution">
    <text evidence="6">The sequence shown here is derived from an EMBL/GenBank/DDBJ whole genome shotgun (WGS) entry which is preliminary data.</text>
</comment>
<feature type="region of interest" description="Disordered" evidence="4">
    <location>
        <begin position="1"/>
        <end position="109"/>
    </location>
</feature>
<evidence type="ECO:0000256" key="3">
    <source>
        <dbReference type="SAM" id="Coils"/>
    </source>
</evidence>
<evidence type="ECO:0000256" key="4">
    <source>
        <dbReference type="SAM" id="MobiDB-lite"/>
    </source>
</evidence>
<accession>A0A9P6E0L1</accession>
<feature type="compositionally biased region" description="Basic and acidic residues" evidence="4">
    <location>
        <begin position="1"/>
        <end position="14"/>
    </location>
</feature>
<dbReference type="GO" id="GO:0000785">
    <property type="term" value="C:chromatin"/>
    <property type="evidence" value="ECO:0007669"/>
    <property type="project" value="TreeGrafter"/>
</dbReference>
<dbReference type="AlphaFoldDB" id="A0A9P6E0L1"/>
<dbReference type="GO" id="GO:0007076">
    <property type="term" value="P:mitotic chromosome condensation"/>
    <property type="evidence" value="ECO:0007669"/>
    <property type="project" value="TreeGrafter"/>
</dbReference>
<dbReference type="EMBL" id="MU128926">
    <property type="protein sequence ID" value="KAF9518229.1"/>
    <property type="molecule type" value="Genomic_DNA"/>
</dbReference>
<dbReference type="GO" id="GO:0003682">
    <property type="term" value="F:chromatin binding"/>
    <property type="evidence" value="ECO:0007669"/>
    <property type="project" value="TreeGrafter"/>
</dbReference>
<dbReference type="Gene3D" id="1.10.287.1490">
    <property type="match status" value="1"/>
</dbReference>
<feature type="domain" description="Centrosomin N-terminal motif 1" evidence="5">
    <location>
        <begin position="111"/>
        <end position="183"/>
    </location>
</feature>
<evidence type="ECO:0000256" key="2">
    <source>
        <dbReference type="ARBA" id="ARBA00022490"/>
    </source>
</evidence>
<evidence type="ECO:0000259" key="5">
    <source>
        <dbReference type="Pfam" id="PF07989"/>
    </source>
</evidence>
<feature type="compositionally biased region" description="Low complexity" evidence="4">
    <location>
        <begin position="18"/>
        <end position="49"/>
    </location>
</feature>
<keyword evidence="3" id="KW-0175">Coiled coil</keyword>
<keyword evidence="7" id="KW-1185">Reference proteome</keyword>
<dbReference type="SUPFAM" id="SSF57997">
    <property type="entry name" value="Tropomyosin"/>
    <property type="match status" value="1"/>
</dbReference>
<dbReference type="GO" id="GO:0000796">
    <property type="term" value="C:condensin complex"/>
    <property type="evidence" value="ECO:0007669"/>
    <property type="project" value="TreeGrafter"/>
</dbReference>
<feature type="compositionally biased region" description="Polar residues" evidence="4">
    <location>
        <begin position="264"/>
        <end position="275"/>
    </location>
</feature>
<organism evidence="6 7">
    <name type="scientific">Hydnum rufescens UP504</name>
    <dbReference type="NCBI Taxonomy" id="1448309"/>
    <lineage>
        <taxon>Eukaryota</taxon>
        <taxon>Fungi</taxon>
        <taxon>Dikarya</taxon>
        <taxon>Basidiomycota</taxon>
        <taxon>Agaricomycotina</taxon>
        <taxon>Agaricomycetes</taxon>
        <taxon>Cantharellales</taxon>
        <taxon>Hydnaceae</taxon>
        <taxon>Hydnum</taxon>
    </lineage>
</organism>
<dbReference type="InterPro" id="IPR012943">
    <property type="entry name" value="Cnn_1N"/>
</dbReference>
<proteinExistence type="predicted"/>
<evidence type="ECO:0000256" key="1">
    <source>
        <dbReference type="ARBA" id="ARBA00004496"/>
    </source>
</evidence>
<dbReference type="GO" id="GO:0005815">
    <property type="term" value="C:microtubule organizing center"/>
    <property type="evidence" value="ECO:0007669"/>
    <property type="project" value="InterPro"/>
</dbReference>
<protein>
    <recommendedName>
        <fullName evidence="5">Centrosomin N-terminal motif 1 domain-containing protein</fullName>
    </recommendedName>
</protein>